<evidence type="ECO:0000313" key="2">
    <source>
        <dbReference type="Proteomes" id="UP000054770"/>
    </source>
</evidence>
<protein>
    <submittedName>
        <fullName evidence="1">Uncharacterized protein</fullName>
    </submittedName>
</protein>
<accession>A0A158FXV3</accession>
<proteinExistence type="predicted"/>
<name>A0A158FXV3_9BURK</name>
<keyword evidence="2" id="KW-1185">Reference proteome</keyword>
<dbReference type="EMBL" id="FCON02000007">
    <property type="protein sequence ID" value="SAL23980.1"/>
    <property type="molecule type" value="Genomic_DNA"/>
</dbReference>
<evidence type="ECO:0000313" key="1">
    <source>
        <dbReference type="EMBL" id="SAL23980.1"/>
    </source>
</evidence>
<gene>
    <name evidence="1" type="ORF">AWB68_01027</name>
</gene>
<comment type="caution">
    <text evidence="1">The sequence shown here is derived from an EMBL/GenBank/DDBJ whole genome shotgun (WGS) entry which is preliminary data.</text>
</comment>
<dbReference type="RefSeq" id="WP_327381920.1">
    <property type="nucleotide sequence ID" value="NZ_FCON02000007.1"/>
</dbReference>
<organism evidence="1 2">
    <name type="scientific">Caballeronia choica</name>
    <dbReference type="NCBI Taxonomy" id="326476"/>
    <lineage>
        <taxon>Bacteria</taxon>
        <taxon>Pseudomonadati</taxon>
        <taxon>Pseudomonadota</taxon>
        <taxon>Betaproteobacteria</taxon>
        <taxon>Burkholderiales</taxon>
        <taxon>Burkholderiaceae</taxon>
        <taxon>Caballeronia</taxon>
    </lineage>
</organism>
<dbReference type="Proteomes" id="UP000054770">
    <property type="component" value="Unassembled WGS sequence"/>
</dbReference>
<dbReference type="AlphaFoldDB" id="A0A158FXV3"/>
<reference evidence="1" key="1">
    <citation type="submission" date="2016-01" db="EMBL/GenBank/DDBJ databases">
        <authorList>
            <person name="Peeters C."/>
        </authorList>
    </citation>
    <scope>NUCLEOTIDE SEQUENCE [LARGE SCALE GENOMIC DNA]</scope>
    <source>
        <strain evidence="1">LMG 22940</strain>
    </source>
</reference>
<sequence>MPVTLEDGIAALACAEAATRSAQAGETVVIAPHFIEN</sequence>